<protein>
    <submittedName>
        <fullName evidence="2">Uncharacterized protein</fullName>
    </submittedName>
</protein>
<keyword evidence="1" id="KW-0812">Transmembrane</keyword>
<feature type="transmembrane region" description="Helical" evidence="1">
    <location>
        <begin position="62"/>
        <end position="78"/>
    </location>
</feature>
<gene>
    <name evidence="2" type="ORF">HNQ93_002536</name>
</gene>
<accession>A0A7W9WCS9</accession>
<evidence type="ECO:0000313" key="2">
    <source>
        <dbReference type="EMBL" id="MBB6059676.1"/>
    </source>
</evidence>
<feature type="transmembrane region" description="Helical" evidence="1">
    <location>
        <begin position="21"/>
        <end position="42"/>
    </location>
</feature>
<comment type="caution">
    <text evidence="2">The sequence shown here is derived from an EMBL/GenBank/DDBJ whole genome shotgun (WGS) entry which is preliminary data.</text>
</comment>
<name>A0A7W9WCS9_9BACT</name>
<keyword evidence="1" id="KW-1133">Transmembrane helix</keyword>
<dbReference type="AlphaFoldDB" id="A0A7W9WCS9"/>
<proteinExistence type="predicted"/>
<keyword evidence="3" id="KW-1185">Reference proteome</keyword>
<evidence type="ECO:0000256" key="1">
    <source>
        <dbReference type="SAM" id="Phobius"/>
    </source>
</evidence>
<dbReference type="Proteomes" id="UP000532746">
    <property type="component" value="Unassembled WGS sequence"/>
</dbReference>
<sequence length="183" mass="21858">MKLLKKVKLAPLFKHLTYLRRWWLIFSFIVLMGEVMSVIEYYSHYDTFAQFMQVHFKYLRRTYLHVLTYALLLAISYTGKRAFWWLAVGISTYKLIMLMHFYFTVDWRILSTDYNSELMHVFYKLRLYPIAGLLFGNNPVAVAFLSGVYLYWIIGCVRMIQQLTRGAFNATNSQEHILFQEEG</sequence>
<organism evidence="2 3">
    <name type="scientific">Hymenobacter luteus</name>
    <dbReference type="NCBI Taxonomy" id="1411122"/>
    <lineage>
        <taxon>Bacteria</taxon>
        <taxon>Pseudomonadati</taxon>
        <taxon>Bacteroidota</taxon>
        <taxon>Cytophagia</taxon>
        <taxon>Cytophagales</taxon>
        <taxon>Hymenobacteraceae</taxon>
        <taxon>Hymenobacter</taxon>
    </lineage>
</organism>
<evidence type="ECO:0000313" key="3">
    <source>
        <dbReference type="Proteomes" id="UP000532746"/>
    </source>
</evidence>
<feature type="transmembrane region" description="Helical" evidence="1">
    <location>
        <begin position="125"/>
        <end position="152"/>
    </location>
</feature>
<dbReference type="EMBL" id="JACHGG010000003">
    <property type="protein sequence ID" value="MBB6059676.1"/>
    <property type="molecule type" value="Genomic_DNA"/>
</dbReference>
<feature type="transmembrane region" description="Helical" evidence="1">
    <location>
        <begin position="83"/>
        <end position="105"/>
    </location>
</feature>
<keyword evidence="1" id="KW-0472">Membrane</keyword>
<reference evidence="2 3" key="1">
    <citation type="submission" date="2020-08" db="EMBL/GenBank/DDBJ databases">
        <title>Genomic Encyclopedia of Type Strains, Phase IV (KMG-IV): sequencing the most valuable type-strain genomes for metagenomic binning, comparative biology and taxonomic classification.</title>
        <authorList>
            <person name="Goeker M."/>
        </authorList>
    </citation>
    <scope>NUCLEOTIDE SEQUENCE [LARGE SCALE GENOMIC DNA]</scope>
    <source>
        <strain evidence="2 3">DSM 26718</strain>
    </source>
</reference>